<gene>
    <name evidence="1" type="ORF">J8TS2_36800</name>
</gene>
<accession>A0ABQ4KN40</accession>
<proteinExistence type="predicted"/>
<reference evidence="1 2" key="1">
    <citation type="submission" date="2021-03" db="EMBL/GenBank/DDBJ databases">
        <title>Antimicrobial resistance genes in bacteria isolated from Japanese honey, and their potential for conferring macrolide and lincosamide resistance in the American foulbrood pathogen Paenibacillus larvae.</title>
        <authorList>
            <person name="Okamoto M."/>
            <person name="Kumagai M."/>
            <person name="Kanamori H."/>
            <person name="Takamatsu D."/>
        </authorList>
    </citation>
    <scope>NUCLEOTIDE SEQUENCE [LARGE SCALE GENOMIC DNA]</scope>
    <source>
        <strain evidence="1 2">J8TS2</strain>
    </source>
</reference>
<name>A0ABQ4KN40_9BACI</name>
<evidence type="ECO:0000313" key="1">
    <source>
        <dbReference type="EMBL" id="GIN59361.1"/>
    </source>
</evidence>
<keyword evidence="2" id="KW-1185">Reference proteome</keyword>
<organism evidence="1 2">
    <name type="scientific">Lederbergia ruris</name>
    <dbReference type="NCBI Taxonomy" id="217495"/>
    <lineage>
        <taxon>Bacteria</taxon>
        <taxon>Bacillati</taxon>
        <taxon>Bacillota</taxon>
        <taxon>Bacilli</taxon>
        <taxon>Bacillales</taxon>
        <taxon>Bacillaceae</taxon>
        <taxon>Lederbergia</taxon>
    </lineage>
</organism>
<dbReference type="EMBL" id="BORB01000042">
    <property type="protein sequence ID" value="GIN59361.1"/>
    <property type="molecule type" value="Genomic_DNA"/>
</dbReference>
<sequence length="52" mass="6170">MFPNNTSYYYYLYHFMKALNIVVNVSLNKADDEVDELALLVQEQGHLQQYPE</sequence>
<dbReference type="Proteomes" id="UP000679950">
    <property type="component" value="Unassembled WGS sequence"/>
</dbReference>
<evidence type="ECO:0000313" key="2">
    <source>
        <dbReference type="Proteomes" id="UP000679950"/>
    </source>
</evidence>
<comment type="caution">
    <text evidence="1">The sequence shown here is derived from an EMBL/GenBank/DDBJ whole genome shotgun (WGS) entry which is preliminary data.</text>
</comment>
<protein>
    <submittedName>
        <fullName evidence="1">Uncharacterized protein</fullName>
    </submittedName>
</protein>